<comment type="caution">
    <text evidence="2">The sequence shown here is derived from an EMBL/GenBank/DDBJ whole genome shotgun (WGS) entry which is preliminary data.</text>
</comment>
<proteinExistence type="predicted"/>
<dbReference type="EMBL" id="MATO01000024">
    <property type="protein sequence ID" value="OCS91706.1"/>
    <property type="molecule type" value="Genomic_DNA"/>
</dbReference>
<dbReference type="AlphaFoldDB" id="A0A1C0YX28"/>
<evidence type="ECO:0000256" key="1">
    <source>
        <dbReference type="SAM" id="Coils"/>
    </source>
</evidence>
<reference evidence="2 3" key="1">
    <citation type="submission" date="2016-07" db="EMBL/GenBank/DDBJ databases">
        <title>Caryophanon latum genome sequencing.</title>
        <authorList>
            <person name="Verma A."/>
            <person name="Pal Y."/>
            <person name="Krishnamurthi S."/>
        </authorList>
    </citation>
    <scope>NUCLEOTIDE SEQUENCE [LARGE SCALE GENOMIC DNA]</scope>
    <source>
        <strain evidence="2 3">DSM 14151</strain>
    </source>
</reference>
<keyword evidence="3" id="KW-1185">Reference proteome</keyword>
<accession>A0A1C0YX28</accession>
<name>A0A1C0YX28_9BACL</name>
<keyword evidence="1" id="KW-0175">Coiled coil</keyword>
<evidence type="ECO:0000313" key="2">
    <source>
        <dbReference type="EMBL" id="OCS91706.1"/>
    </source>
</evidence>
<dbReference type="RefSeq" id="WP_066463078.1">
    <property type="nucleotide sequence ID" value="NZ_MATO01000024.1"/>
</dbReference>
<dbReference type="Proteomes" id="UP000093482">
    <property type="component" value="Unassembled WGS sequence"/>
</dbReference>
<gene>
    <name evidence="2" type="ORF">A6K76_08220</name>
</gene>
<dbReference type="OrthoDB" id="9811390at2"/>
<protein>
    <submittedName>
        <fullName evidence="2">Uncharacterized protein</fullName>
    </submittedName>
</protein>
<organism evidence="2 3">
    <name type="scientific">Caryophanon latum</name>
    <dbReference type="NCBI Taxonomy" id="33977"/>
    <lineage>
        <taxon>Bacteria</taxon>
        <taxon>Bacillati</taxon>
        <taxon>Bacillota</taxon>
        <taxon>Bacilli</taxon>
        <taxon>Bacillales</taxon>
        <taxon>Caryophanaceae</taxon>
        <taxon>Caryophanon</taxon>
    </lineage>
</organism>
<sequence length="91" mass="10614">MLDEKSHKQIISTLERIHFEKEEQLNIVKTSQELINSFDKASKQTETIIASFFNERNQKIENLNEQLQQAISQNDKDTIIKITKILGDLKV</sequence>
<feature type="coiled-coil region" evidence="1">
    <location>
        <begin position="50"/>
        <end position="77"/>
    </location>
</feature>
<evidence type="ECO:0000313" key="3">
    <source>
        <dbReference type="Proteomes" id="UP000093482"/>
    </source>
</evidence>